<dbReference type="InterPro" id="IPR011010">
    <property type="entry name" value="DNA_brk_join_enz"/>
</dbReference>
<name>A0A7W3SVR4_9BACL</name>
<proteinExistence type="predicted"/>
<dbReference type="AlphaFoldDB" id="A0A7W3SVR4"/>
<dbReference type="Proteomes" id="UP000567067">
    <property type="component" value="Unassembled WGS sequence"/>
</dbReference>
<reference evidence="1 2" key="1">
    <citation type="submission" date="2020-08" db="EMBL/GenBank/DDBJ databases">
        <title>Genomic Encyclopedia of Type Strains, Phase III (KMG-III): the genomes of soil and plant-associated and newly described type strains.</title>
        <authorList>
            <person name="Whitman W."/>
        </authorList>
    </citation>
    <scope>NUCLEOTIDE SEQUENCE [LARGE SCALE GENOMIC DNA]</scope>
    <source>
        <strain evidence="1 2">CECT 8693</strain>
    </source>
</reference>
<gene>
    <name evidence="1" type="ORF">FHR92_003549</name>
</gene>
<accession>A0A7W3SVR4</accession>
<protein>
    <submittedName>
        <fullName evidence="1">Integrase</fullName>
    </submittedName>
</protein>
<keyword evidence="2" id="KW-1185">Reference proteome</keyword>
<dbReference type="SUPFAM" id="SSF56349">
    <property type="entry name" value="DNA breaking-rejoining enzymes"/>
    <property type="match status" value="1"/>
</dbReference>
<evidence type="ECO:0000313" key="2">
    <source>
        <dbReference type="Proteomes" id="UP000567067"/>
    </source>
</evidence>
<sequence>MNPMEDVKKPSDKNAREKMIAQRNNPQFYDEEEAQQVVDALYEENRKWRLFILGSMIGGFRRGELNGLE</sequence>
<dbReference type="GO" id="GO:0003677">
    <property type="term" value="F:DNA binding"/>
    <property type="evidence" value="ECO:0007669"/>
    <property type="project" value="InterPro"/>
</dbReference>
<dbReference type="EMBL" id="JACJIP010000025">
    <property type="protein sequence ID" value="MBA9087069.1"/>
    <property type="molecule type" value="Genomic_DNA"/>
</dbReference>
<evidence type="ECO:0000313" key="1">
    <source>
        <dbReference type="EMBL" id="MBA9087069.1"/>
    </source>
</evidence>
<organism evidence="1 2">
    <name type="scientific">Fontibacillus solani</name>
    <dbReference type="NCBI Taxonomy" id="1572857"/>
    <lineage>
        <taxon>Bacteria</taxon>
        <taxon>Bacillati</taxon>
        <taxon>Bacillota</taxon>
        <taxon>Bacilli</taxon>
        <taxon>Bacillales</taxon>
        <taxon>Paenibacillaceae</taxon>
        <taxon>Fontibacillus</taxon>
    </lineage>
</organism>
<comment type="caution">
    <text evidence="1">The sequence shown here is derived from an EMBL/GenBank/DDBJ whole genome shotgun (WGS) entry which is preliminary data.</text>
</comment>
<dbReference type="RefSeq" id="WP_246334375.1">
    <property type="nucleotide sequence ID" value="NZ_JACJIP010000025.1"/>
</dbReference>